<dbReference type="InterPro" id="IPR007278">
    <property type="entry name" value="DUF397"/>
</dbReference>
<evidence type="ECO:0000313" key="3">
    <source>
        <dbReference type="Proteomes" id="UP001596957"/>
    </source>
</evidence>
<comment type="caution">
    <text evidence="2">The sequence shown here is derived from an EMBL/GenBank/DDBJ whole genome shotgun (WGS) entry which is preliminary data.</text>
</comment>
<evidence type="ECO:0000313" key="2">
    <source>
        <dbReference type="EMBL" id="MFD0287489.1"/>
    </source>
</evidence>
<accession>A0ABW2VX84</accession>
<gene>
    <name evidence="2" type="ORF">ACFQZP_38730</name>
</gene>
<name>A0ABW2VX84_9ACTN</name>
<dbReference type="EMBL" id="JBHTEC010000001">
    <property type="protein sequence ID" value="MFD0287489.1"/>
    <property type="molecule type" value="Genomic_DNA"/>
</dbReference>
<protein>
    <submittedName>
        <fullName evidence="2">DUF397 domain-containing protein</fullName>
    </submittedName>
</protein>
<evidence type="ECO:0000259" key="1">
    <source>
        <dbReference type="Pfam" id="PF04149"/>
    </source>
</evidence>
<dbReference type="Proteomes" id="UP001596957">
    <property type="component" value="Unassembled WGS sequence"/>
</dbReference>
<keyword evidence="3" id="KW-1185">Reference proteome</keyword>
<dbReference type="Pfam" id="PF04149">
    <property type="entry name" value="DUF397"/>
    <property type="match status" value="1"/>
</dbReference>
<dbReference type="RefSeq" id="WP_381264726.1">
    <property type="nucleotide sequence ID" value="NZ_JBHTBI010000119.1"/>
</dbReference>
<reference evidence="3" key="1">
    <citation type="journal article" date="2019" name="Int. J. Syst. Evol. Microbiol.">
        <title>The Global Catalogue of Microorganisms (GCM) 10K type strain sequencing project: providing services to taxonomists for standard genome sequencing and annotation.</title>
        <authorList>
            <consortium name="The Broad Institute Genomics Platform"/>
            <consortium name="The Broad Institute Genome Sequencing Center for Infectious Disease"/>
            <person name="Wu L."/>
            <person name="Ma J."/>
        </authorList>
    </citation>
    <scope>NUCLEOTIDE SEQUENCE [LARGE SCALE GENOMIC DNA]</scope>
    <source>
        <strain evidence="3">CGMCC 4.7198</strain>
    </source>
</reference>
<proteinExistence type="predicted"/>
<feature type="domain" description="DUF397" evidence="1">
    <location>
        <begin position="5"/>
        <end position="56"/>
    </location>
</feature>
<sequence>MNDDAWRKSSRSTSGANCIEVKYAFDYILVRDSKITRRPNLLFSRASWELFCRSVRIGAL</sequence>
<organism evidence="2 3">
    <name type="scientific">Streptomyces lutosisoli</name>
    <dbReference type="NCBI Taxonomy" id="2665721"/>
    <lineage>
        <taxon>Bacteria</taxon>
        <taxon>Bacillati</taxon>
        <taxon>Actinomycetota</taxon>
        <taxon>Actinomycetes</taxon>
        <taxon>Kitasatosporales</taxon>
        <taxon>Streptomycetaceae</taxon>
        <taxon>Streptomyces</taxon>
    </lineage>
</organism>